<dbReference type="EMBL" id="CALOZG010000042">
    <property type="protein sequence ID" value="CAH4034988.1"/>
    <property type="molecule type" value="Genomic_DNA"/>
</dbReference>
<reference evidence="1" key="1">
    <citation type="submission" date="2022-05" db="EMBL/GenBank/DDBJ databases">
        <authorList>
            <person name="Okamura Y."/>
        </authorList>
    </citation>
    <scope>NUCLEOTIDE SEQUENCE</scope>
</reference>
<name>A0A9P0TPX4_PIEBR</name>
<dbReference type="AlphaFoldDB" id="A0A9P0TPX4"/>
<keyword evidence="2" id="KW-1185">Reference proteome</keyword>
<dbReference type="Proteomes" id="UP001152562">
    <property type="component" value="Unassembled WGS sequence"/>
</dbReference>
<evidence type="ECO:0000313" key="2">
    <source>
        <dbReference type="Proteomes" id="UP001152562"/>
    </source>
</evidence>
<protein>
    <submittedName>
        <fullName evidence="1">Uncharacterized protein</fullName>
    </submittedName>
</protein>
<comment type="caution">
    <text evidence="1">The sequence shown here is derived from an EMBL/GenBank/DDBJ whole genome shotgun (WGS) entry which is preliminary data.</text>
</comment>
<evidence type="ECO:0000313" key="1">
    <source>
        <dbReference type="EMBL" id="CAH4034988.1"/>
    </source>
</evidence>
<proteinExistence type="predicted"/>
<gene>
    <name evidence="1" type="ORF">PIBRA_LOCUS11103</name>
</gene>
<accession>A0A9P0TPX4</accession>
<sequence>MVIKIPYNLPNKDTRDYNPASYHSRKSLFEIGTNKQEKQAVVRIIDLHSSDRNHYALYINQYLNRHLTRITTGRAVNKLCRFINR</sequence>
<organism evidence="1 2">
    <name type="scientific">Pieris brassicae</name>
    <name type="common">White butterfly</name>
    <name type="synonym">Large white butterfly</name>
    <dbReference type="NCBI Taxonomy" id="7116"/>
    <lineage>
        <taxon>Eukaryota</taxon>
        <taxon>Metazoa</taxon>
        <taxon>Ecdysozoa</taxon>
        <taxon>Arthropoda</taxon>
        <taxon>Hexapoda</taxon>
        <taxon>Insecta</taxon>
        <taxon>Pterygota</taxon>
        <taxon>Neoptera</taxon>
        <taxon>Endopterygota</taxon>
        <taxon>Lepidoptera</taxon>
        <taxon>Glossata</taxon>
        <taxon>Ditrysia</taxon>
        <taxon>Papilionoidea</taxon>
        <taxon>Pieridae</taxon>
        <taxon>Pierinae</taxon>
        <taxon>Pieris</taxon>
    </lineage>
</organism>